<accession>A0AAV5SBL2</accession>
<feature type="domain" description="F-box" evidence="1">
    <location>
        <begin position="1"/>
        <end position="48"/>
    </location>
</feature>
<evidence type="ECO:0000313" key="3">
    <source>
        <dbReference type="Proteomes" id="UP001432027"/>
    </source>
</evidence>
<gene>
    <name evidence="2" type="ORF">PENTCL1PPCAC_864</name>
</gene>
<protein>
    <recommendedName>
        <fullName evidence="1">F-box domain-containing protein</fullName>
    </recommendedName>
</protein>
<proteinExistence type="predicted"/>
<dbReference type="PROSITE" id="PS50181">
    <property type="entry name" value="FBOX"/>
    <property type="match status" value="1"/>
</dbReference>
<comment type="caution">
    <text evidence="2">The sequence shown here is derived from an EMBL/GenBank/DDBJ whole genome shotgun (WGS) entry which is preliminary data.</text>
</comment>
<keyword evidence="3" id="KW-1185">Reference proteome</keyword>
<sequence>MVIFSLPDVFLRSVMRTMRIKDRLRLRLVSRAFEELVADSHAGYFEQGHVYQDPVKRGFNIRPYQKTIEIRIGDGKCNYVRLARAEEQECFLHLRHSLFSGITLEKFEIDLDDNLTPDLEFYQRLTEKFKIRELHFDVDSKTQLEKSLQLVADFHNELSQ</sequence>
<reference evidence="2" key="1">
    <citation type="submission" date="2023-10" db="EMBL/GenBank/DDBJ databases">
        <title>Genome assembly of Pristionchus species.</title>
        <authorList>
            <person name="Yoshida K."/>
            <person name="Sommer R.J."/>
        </authorList>
    </citation>
    <scope>NUCLEOTIDE SEQUENCE</scope>
    <source>
        <strain evidence="2">RS0144</strain>
    </source>
</reference>
<dbReference type="AlphaFoldDB" id="A0AAV5SBL2"/>
<dbReference type="Proteomes" id="UP001432027">
    <property type="component" value="Unassembled WGS sequence"/>
</dbReference>
<dbReference type="EMBL" id="BTSX01000001">
    <property type="protein sequence ID" value="GMS78689.1"/>
    <property type="molecule type" value="Genomic_DNA"/>
</dbReference>
<evidence type="ECO:0000259" key="1">
    <source>
        <dbReference type="PROSITE" id="PS50181"/>
    </source>
</evidence>
<dbReference type="InterPro" id="IPR001810">
    <property type="entry name" value="F-box_dom"/>
</dbReference>
<organism evidence="2 3">
    <name type="scientific">Pristionchus entomophagus</name>
    <dbReference type="NCBI Taxonomy" id="358040"/>
    <lineage>
        <taxon>Eukaryota</taxon>
        <taxon>Metazoa</taxon>
        <taxon>Ecdysozoa</taxon>
        <taxon>Nematoda</taxon>
        <taxon>Chromadorea</taxon>
        <taxon>Rhabditida</taxon>
        <taxon>Rhabditina</taxon>
        <taxon>Diplogasteromorpha</taxon>
        <taxon>Diplogasteroidea</taxon>
        <taxon>Neodiplogasteridae</taxon>
        <taxon>Pristionchus</taxon>
    </lineage>
</organism>
<dbReference type="Pfam" id="PF00646">
    <property type="entry name" value="F-box"/>
    <property type="match status" value="1"/>
</dbReference>
<evidence type="ECO:0000313" key="2">
    <source>
        <dbReference type="EMBL" id="GMS78689.1"/>
    </source>
</evidence>
<name>A0AAV5SBL2_9BILA</name>